<dbReference type="SUPFAM" id="SSF56300">
    <property type="entry name" value="Metallo-dependent phosphatases"/>
    <property type="match status" value="1"/>
</dbReference>
<evidence type="ECO:0000313" key="3">
    <source>
        <dbReference type="EMBL" id="MBS2553885.1"/>
    </source>
</evidence>
<dbReference type="PANTHER" id="PTHR33393:SF13">
    <property type="entry name" value="PGA BIOSYNTHESIS PROTEIN CAPA"/>
    <property type="match status" value="1"/>
</dbReference>
<feature type="domain" description="Capsule synthesis protein CapA" evidence="2">
    <location>
        <begin position="6"/>
        <end position="262"/>
    </location>
</feature>
<evidence type="ECO:0000259" key="2">
    <source>
        <dbReference type="SMART" id="SM00854"/>
    </source>
</evidence>
<dbReference type="PANTHER" id="PTHR33393">
    <property type="entry name" value="POLYGLUTAMINE SYNTHESIS ACCESSORY PROTEIN RV0574C-RELATED"/>
    <property type="match status" value="1"/>
</dbReference>
<dbReference type="Pfam" id="PF09587">
    <property type="entry name" value="PGA_cap"/>
    <property type="match status" value="1"/>
</dbReference>
<accession>A0ABS5L6M5</accession>
<dbReference type="CDD" id="cd07381">
    <property type="entry name" value="MPP_CapA"/>
    <property type="match status" value="1"/>
</dbReference>
<dbReference type="SMART" id="SM00854">
    <property type="entry name" value="PGA_cap"/>
    <property type="match status" value="1"/>
</dbReference>
<protein>
    <submittedName>
        <fullName evidence="3">CapA family protein</fullName>
    </submittedName>
</protein>
<dbReference type="EMBL" id="JAAFYZ010000295">
    <property type="protein sequence ID" value="MBS2553885.1"/>
    <property type="molecule type" value="Genomic_DNA"/>
</dbReference>
<proteinExistence type="inferred from homology"/>
<dbReference type="InterPro" id="IPR052169">
    <property type="entry name" value="CW_Biosynth-Accessory"/>
</dbReference>
<comment type="caution">
    <text evidence="3">The sequence shown here is derived from an EMBL/GenBank/DDBJ whole genome shotgun (WGS) entry which is preliminary data.</text>
</comment>
<keyword evidence="4" id="KW-1185">Reference proteome</keyword>
<evidence type="ECO:0000256" key="1">
    <source>
        <dbReference type="ARBA" id="ARBA00005662"/>
    </source>
</evidence>
<name>A0ABS5L6M5_9ACTN</name>
<dbReference type="Gene3D" id="3.60.21.10">
    <property type="match status" value="1"/>
</dbReference>
<organism evidence="3 4">
    <name type="scientific">Catenulispora pinistramenti</name>
    <dbReference type="NCBI Taxonomy" id="2705254"/>
    <lineage>
        <taxon>Bacteria</taxon>
        <taxon>Bacillati</taxon>
        <taxon>Actinomycetota</taxon>
        <taxon>Actinomycetes</taxon>
        <taxon>Catenulisporales</taxon>
        <taxon>Catenulisporaceae</taxon>
        <taxon>Catenulispora</taxon>
    </lineage>
</organism>
<reference evidence="3 4" key="1">
    <citation type="submission" date="2020-02" db="EMBL/GenBank/DDBJ databases">
        <title>Acidophilic actinobacteria isolated from forest soil.</title>
        <authorList>
            <person name="Golinska P."/>
        </authorList>
    </citation>
    <scope>NUCLEOTIDE SEQUENCE [LARGE SCALE GENOMIC DNA]</scope>
    <source>
        <strain evidence="3 4">NL8</strain>
    </source>
</reference>
<dbReference type="InterPro" id="IPR019079">
    <property type="entry name" value="Capsule_synth_CapA"/>
</dbReference>
<gene>
    <name evidence="3" type="ORF">KGQ19_44235</name>
</gene>
<dbReference type="RefSeq" id="WP_212020882.1">
    <property type="nucleotide sequence ID" value="NZ_JAAFYZ010000295.1"/>
</dbReference>
<dbReference type="Proteomes" id="UP000730482">
    <property type="component" value="Unassembled WGS sequence"/>
</dbReference>
<sequence length="376" mass="40984">MSDEISFLGVGDLLIDRAAPRTVFRHVAEVIQAADIAFANCEQMYSDRLENPVSRHPSHSDPDNIDALEFAGFDVLSLANNHTMDWGGDALIDTLSRLRARGFQPVGAGADLAEARRPVCLEAKGVKVGFLAYGNTGPETYAAGEGNAGYAPVHAWTEHETVDRQAATPKLIRSGADPAELARMVEDIKALKQTCHAVVVSFHWGVHFAPRVIPDYCYEMGRAAVDAGADLVLGTHPHILKGVETYRGKVIFYSTGNFALELGPSHSADENAALALKKLHKLYGVRPDPGYPTYPMHPESKASIIVKASISRGGIERVGYIPVHINRHAEPEIVGQLDPRGQQVFDYLRSVTESEQLTCVFRWYGDEVVIDTSVSA</sequence>
<evidence type="ECO:0000313" key="4">
    <source>
        <dbReference type="Proteomes" id="UP000730482"/>
    </source>
</evidence>
<comment type="similarity">
    <text evidence="1">Belongs to the CapA family.</text>
</comment>
<dbReference type="InterPro" id="IPR029052">
    <property type="entry name" value="Metallo-depent_PP-like"/>
</dbReference>